<dbReference type="EMBL" id="CP021376">
    <property type="protein sequence ID" value="ART80542.1"/>
    <property type="molecule type" value="Genomic_DNA"/>
</dbReference>
<protein>
    <recommendedName>
        <fullName evidence="2">PLD phosphodiesterase domain-containing protein</fullName>
    </recommendedName>
</protein>
<dbReference type="InterPro" id="IPR001736">
    <property type="entry name" value="PLipase_D/transphosphatidylase"/>
</dbReference>
<dbReference type="GO" id="GO:0030572">
    <property type="term" value="F:phosphatidyltransferase activity"/>
    <property type="evidence" value="ECO:0007669"/>
    <property type="project" value="UniProtKB-ARBA"/>
</dbReference>
<evidence type="ECO:0000313" key="4">
    <source>
        <dbReference type="Proteomes" id="UP000243793"/>
    </source>
</evidence>
<reference evidence="4" key="1">
    <citation type="submission" date="2017-05" db="EMBL/GenBank/DDBJ databases">
        <authorList>
            <person name="Sung H."/>
        </authorList>
    </citation>
    <scope>NUCLEOTIDE SEQUENCE [LARGE SCALE GENOMIC DNA]</scope>
    <source>
        <strain evidence="4">AMac2203</strain>
    </source>
</reference>
<dbReference type="Proteomes" id="UP000243793">
    <property type="component" value="Chromosome"/>
</dbReference>
<dbReference type="SUPFAM" id="SSF56024">
    <property type="entry name" value="Phospholipase D/nuclease"/>
    <property type="match status" value="2"/>
</dbReference>
<sequence>MTANFHVFYLSLILLLSSYLSGCGAQAQVYRPISSAFSDTQDTRLGQGIAQEAKAQTASSGFYLLSNGLDAFVTRLLLMEAADKTLDIQYYLFHDDDTAKLFSHYLLRAADRGVRVRLLLDDFGHHGQEKLLAALAQHPNISVRLFNPFSNRVMPYLDFITRFKRVNRRMHNKSFIADNQAAIIGGRNIGNTYFGADEHTNFTDLDVLGVGSFAPQVSGAFDLYWNHVLSSPVQQFEQGQGATALTKARQQLHSAMNSERSQTYLARLASLQLVEQLKQGSLAFHWADFSLIYDTPDKILNASDNTHGHMAPALNALLSEVENEALIVSPYFIPGNNGVSRFASWIDAGAKVTILTNSLAANDVPAVHAGYARYRKPLITAGVELWELRPSASALKNNSYKKDLPGSSRASLHAKTMIFDRDTLFVGSMNLDPRSINLNTEIGVLIYSKTLASTASTTFLNDLPEHAWHLDVISTKAWWGKRERLIWRDESHQPATLISHEPEASQWRRFQVWAFGYLPIEGML</sequence>
<dbReference type="AlphaFoldDB" id="A0A1Y0CZ15"/>
<dbReference type="PANTHER" id="PTHR21248:SF12">
    <property type="entry name" value="CARDIOLIPIN SYNTHASE C"/>
    <property type="match status" value="1"/>
</dbReference>
<dbReference type="RefSeq" id="WP_086964409.1">
    <property type="nucleotide sequence ID" value="NZ_CP021376.1"/>
</dbReference>
<dbReference type="CDD" id="cd09111">
    <property type="entry name" value="PLDc_ymdC_like_1"/>
    <property type="match status" value="1"/>
</dbReference>
<feature type="domain" description="PLD phosphodiesterase" evidence="2">
    <location>
        <begin position="408"/>
        <end position="435"/>
    </location>
</feature>
<evidence type="ECO:0000256" key="1">
    <source>
        <dbReference type="SAM" id="SignalP"/>
    </source>
</evidence>
<name>A0A1Y0CZ15_9GAMM</name>
<dbReference type="Gene3D" id="3.30.870.10">
    <property type="entry name" value="Endonuclease Chain A"/>
    <property type="match status" value="2"/>
</dbReference>
<keyword evidence="4" id="KW-1185">Reference proteome</keyword>
<keyword evidence="1" id="KW-0732">Signal</keyword>
<dbReference type="CDD" id="cd09113">
    <property type="entry name" value="PLDc_ymdC_like_2"/>
    <property type="match status" value="1"/>
</dbReference>
<dbReference type="SMART" id="SM00155">
    <property type="entry name" value="PLDc"/>
    <property type="match status" value="2"/>
</dbReference>
<proteinExistence type="predicted"/>
<organism evidence="3 4">
    <name type="scientific">Oceanisphaera avium</name>
    <dbReference type="NCBI Taxonomy" id="1903694"/>
    <lineage>
        <taxon>Bacteria</taxon>
        <taxon>Pseudomonadati</taxon>
        <taxon>Pseudomonadota</taxon>
        <taxon>Gammaproteobacteria</taxon>
        <taxon>Aeromonadales</taxon>
        <taxon>Aeromonadaceae</taxon>
        <taxon>Oceanisphaera</taxon>
    </lineage>
</organism>
<gene>
    <name evidence="3" type="ORF">CBP12_10655</name>
</gene>
<dbReference type="InterPro" id="IPR025202">
    <property type="entry name" value="PLD-like_dom"/>
</dbReference>
<feature type="domain" description="PLD phosphodiesterase" evidence="2">
    <location>
        <begin position="166"/>
        <end position="193"/>
    </location>
</feature>
<dbReference type="OrthoDB" id="9814092at2"/>
<evidence type="ECO:0000259" key="2">
    <source>
        <dbReference type="PROSITE" id="PS50035"/>
    </source>
</evidence>
<feature type="signal peptide" evidence="1">
    <location>
        <begin position="1"/>
        <end position="27"/>
    </location>
</feature>
<dbReference type="GO" id="GO:0032049">
    <property type="term" value="P:cardiolipin biosynthetic process"/>
    <property type="evidence" value="ECO:0007669"/>
    <property type="project" value="UniProtKB-ARBA"/>
</dbReference>
<dbReference type="PANTHER" id="PTHR21248">
    <property type="entry name" value="CARDIOLIPIN SYNTHASE"/>
    <property type="match status" value="1"/>
</dbReference>
<dbReference type="PROSITE" id="PS50035">
    <property type="entry name" value="PLD"/>
    <property type="match status" value="2"/>
</dbReference>
<feature type="chain" id="PRO_5012914437" description="PLD phosphodiesterase domain-containing protein" evidence="1">
    <location>
        <begin position="28"/>
        <end position="524"/>
    </location>
</feature>
<dbReference type="Pfam" id="PF13091">
    <property type="entry name" value="PLDc_2"/>
    <property type="match status" value="2"/>
</dbReference>
<accession>A0A1Y0CZ15</accession>
<dbReference type="KEGG" id="ocm:CBP12_10655"/>
<evidence type="ECO:0000313" key="3">
    <source>
        <dbReference type="EMBL" id="ART80542.1"/>
    </source>
</evidence>